<sequence length="591" mass="68826">MNSLNDKLKIRNSNIFWTVSQEYGINPNKKYITNIRSKRNYIFESILSGGIHKYFDVSLIDNNLENIKKTTKTPEIFSEILFLLIEESVFFRLESEWIGIRDIRLNHYKKEAAWFDYHPPKDVLSELRSVYYIKKLNKFPKTSNEILVLLDEILKFEKNTTTKDIINKTFVILKRFFHFDSSFLEEKLKPHLEEKIEKEPIKKEKEKPKAHSKLDLNEVDQEEYVSAEYNPNESVLNPKQGYDGDFSLKEVDIDIKEYSSMKHKIESKFGKGIISESELSRLEKNICQDIHDGCRLHLTDGEFSTELEKSYRLSYLKNQRTQNLEEFEYHENIYRRNIVKLREIIQRSILANTDTGKYKANRGSFIASSAWKSVYLNDFKVFSRDSKDEIGNFVVDIFLDASGSQTERQGKVAAQGFIISEALTLSHIPVRVTGFNNFLDFTILRQYRDYDDPIIKNSSIFDFHTSGTNRDGLAIRAVVDSLSKRSEENKILIILSDGRPNDIRITKTTASSIKGELDYKGYKAIKDTGFEVRKARQKGIAVLGIYTGEENDLEAEKLIFGRDFAYIKNIDRFSELVGFYLKKHIENMLDP</sequence>
<dbReference type="Proteomes" id="UP001314903">
    <property type="component" value="Unassembled WGS sequence"/>
</dbReference>
<protein>
    <recommendedName>
        <fullName evidence="1">VWFA domain-containing protein</fullName>
    </recommendedName>
</protein>
<dbReference type="RefSeq" id="WP_209659696.1">
    <property type="nucleotide sequence ID" value="NZ_JAGGLI010000006.1"/>
</dbReference>
<dbReference type="InterPro" id="IPR036465">
    <property type="entry name" value="vWFA_dom_sf"/>
</dbReference>
<dbReference type="PANTHER" id="PTHR41248:SF1">
    <property type="entry name" value="NORD PROTEIN"/>
    <property type="match status" value="1"/>
</dbReference>
<dbReference type="SMART" id="SM00327">
    <property type="entry name" value="VWA"/>
    <property type="match status" value="1"/>
</dbReference>
<dbReference type="EMBL" id="JAGGLI010000006">
    <property type="protein sequence ID" value="MBP2027046.1"/>
    <property type="molecule type" value="Genomic_DNA"/>
</dbReference>
<accession>A0ABS4KIU0</accession>
<organism evidence="2 3">
    <name type="scientific">Acetoanaerobium pronyense</name>
    <dbReference type="NCBI Taxonomy" id="1482736"/>
    <lineage>
        <taxon>Bacteria</taxon>
        <taxon>Bacillati</taxon>
        <taxon>Bacillota</taxon>
        <taxon>Clostridia</taxon>
        <taxon>Peptostreptococcales</taxon>
        <taxon>Filifactoraceae</taxon>
        <taxon>Acetoanaerobium</taxon>
    </lineage>
</organism>
<dbReference type="InterPro" id="IPR051928">
    <property type="entry name" value="NorD/CobT"/>
</dbReference>
<dbReference type="PANTHER" id="PTHR41248">
    <property type="entry name" value="NORD PROTEIN"/>
    <property type="match status" value="1"/>
</dbReference>
<evidence type="ECO:0000313" key="2">
    <source>
        <dbReference type="EMBL" id="MBP2027046.1"/>
    </source>
</evidence>
<gene>
    <name evidence="2" type="ORF">J2Z35_000838</name>
</gene>
<reference evidence="2 3" key="1">
    <citation type="submission" date="2021-03" db="EMBL/GenBank/DDBJ databases">
        <title>Genomic Encyclopedia of Type Strains, Phase IV (KMG-IV): sequencing the most valuable type-strain genomes for metagenomic binning, comparative biology and taxonomic classification.</title>
        <authorList>
            <person name="Goeker M."/>
        </authorList>
    </citation>
    <scope>NUCLEOTIDE SEQUENCE [LARGE SCALE GENOMIC DNA]</scope>
    <source>
        <strain evidence="2 3">DSM 27512</strain>
    </source>
</reference>
<proteinExistence type="predicted"/>
<dbReference type="Gene3D" id="3.40.50.410">
    <property type="entry name" value="von Willebrand factor, type A domain"/>
    <property type="match status" value="1"/>
</dbReference>
<evidence type="ECO:0000259" key="1">
    <source>
        <dbReference type="SMART" id="SM00327"/>
    </source>
</evidence>
<dbReference type="InterPro" id="IPR002035">
    <property type="entry name" value="VWF_A"/>
</dbReference>
<comment type="caution">
    <text evidence="2">The sequence shown here is derived from an EMBL/GenBank/DDBJ whole genome shotgun (WGS) entry which is preliminary data.</text>
</comment>
<feature type="domain" description="VWFA" evidence="1">
    <location>
        <begin position="394"/>
        <end position="585"/>
    </location>
</feature>
<name>A0ABS4KIU0_9FIRM</name>
<dbReference type="SUPFAM" id="SSF53300">
    <property type="entry name" value="vWA-like"/>
    <property type="match status" value="1"/>
</dbReference>
<evidence type="ECO:0000313" key="3">
    <source>
        <dbReference type="Proteomes" id="UP001314903"/>
    </source>
</evidence>
<keyword evidence="3" id="KW-1185">Reference proteome</keyword>